<dbReference type="Proteomes" id="UP000239532">
    <property type="component" value="Unassembled WGS sequence"/>
</dbReference>
<name>A0A2S9WTK4_9FLAO</name>
<protein>
    <submittedName>
        <fullName evidence="1">Uncharacterized protein</fullName>
    </submittedName>
</protein>
<accession>A0A2S9WTK4</accession>
<reference evidence="1 2" key="1">
    <citation type="submission" date="2016-11" db="EMBL/GenBank/DDBJ databases">
        <title>Trade-off between light-utilization and light-protection in marine flavobacteria.</title>
        <authorList>
            <person name="Kumagai Y."/>
        </authorList>
    </citation>
    <scope>NUCLEOTIDE SEQUENCE [LARGE SCALE GENOMIC DNA]</scope>
    <source>
        <strain evidence="1 2">JCM 17109</strain>
    </source>
</reference>
<comment type="caution">
    <text evidence="1">The sequence shown here is derived from an EMBL/GenBank/DDBJ whole genome shotgun (WGS) entry which is preliminary data.</text>
</comment>
<gene>
    <name evidence="1" type="ORF">BST86_06750</name>
</gene>
<dbReference type="EMBL" id="MQUC01000003">
    <property type="protein sequence ID" value="PRP66822.1"/>
    <property type="molecule type" value="Genomic_DNA"/>
</dbReference>
<dbReference type="AlphaFoldDB" id="A0A2S9WTK4"/>
<proteinExistence type="predicted"/>
<evidence type="ECO:0000313" key="1">
    <source>
        <dbReference type="EMBL" id="PRP66822.1"/>
    </source>
</evidence>
<evidence type="ECO:0000313" key="2">
    <source>
        <dbReference type="Proteomes" id="UP000239532"/>
    </source>
</evidence>
<keyword evidence="2" id="KW-1185">Reference proteome</keyword>
<organism evidence="1 2">
    <name type="scientific">Nonlabens agnitus</name>
    <dbReference type="NCBI Taxonomy" id="870484"/>
    <lineage>
        <taxon>Bacteria</taxon>
        <taxon>Pseudomonadati</taxon>
        <taxon>Bacteroidota</taxon>
        <taxon>Flavobacteriia</taxon>
        <taxon>Flavobacteriales</taxon>
        <taxon>Flavobacteriaceae</taxon>
        <taxon>Nonlabens</taxon>
    </lineage>
</organism>
<sequence length="103" mass="11732">MPGLILSIHDATNDFSFEIVGLKKIQSTEFLNASPATKFDKAEKVTQKEFNKLKRAFDQLSIVEKLNYGSTSTISIINSSGEDLTKQRKFNKRLEGKRVYMEQ</sequence>